<dbReference type="GeneID" id="120895936"/>
<evidence type="ECO:0000256" key="7">
    <source>
        <dbReference type="ARBA" id="ARBA00023125"/>
    </source>
</evidence>
<dbReference type="FunFam" id="3.30.160.60:FF:000688">
    <property type="entry name" value="zinc finger protein 197 isoform X1"/>
    <property type="match status" value="1"/>
</dbReference>
<dbReference type="PANTHER" id="PTHR23234">
    <property type="entry name" value="ZNF44 PROTEIN"/>
    <property type="match status" value="1"/>
</dbReference>
<dbReference type="PANTHER" id="PTHR23234:SF10">
    <property type="entry name" value="RIKEN CDNA 6720489N17 GENE-RELATED"/>
    <property type="match status" value="1"/>
</dbReference>
<proteinExistence type="predicted"/>
<evidence type="ECO:0000256" key="1">
    <source>
        <dbReference type="ARBA" id="ARBA00004123"/>
    </source>
</evidence>
<keyword evidence="2" id="KW-0479">Metal-binding</keyword>
<dbReference type="FunFam" id="3.30.160.60:FF:000145">
    <property type="entry name" value="Zinc finger protein 574"/>
    <property type="match status" value="1"/>
</dbReference>
<dbReference type="SMART" id="SM00868">
    <property type="entry name" value="zf-AD"/>
    <property type="match status" value="1"/>
</dbReference>
<dbReference type="EnsemblMetazoa" id="AARA001317-RA">
    <property type="protein sequence ID" value="AARA001317-PA"/>
    <property type="gene ID" value="AARA001317"/>
</dbReference>
<accession>A0A182HJA4</accession>
<dbReference type="SMART" id="SM00355">
    <property type="entry name" value="ZnF_C2H2"/>
    <property type="match status" value="8"/>
</dbReference>
<dbReference type="InterPro" id="IPR050758">
    <property type="entry name" value="Znf_C2H2-type"/>
</dbReference>
<evidence type="ECO:0000256" key="3">
    <source>
        <dbReference type="ARBA" id="ARBA00022737"/>
    </source>
</evidence>
<dbReference type="Pfam" id="PF00096">
    <property type="entry name" value="zf-C2H2"/>
    <property type="match status" value="6"/>
</dbReference>
<dbReference type="FunFam" id="3.30.160.60:FF:001485">
    <property type="entry name" value="Krueppel-related zinc finger protein"/>
    <property type="match status" value="1"/>
</dbReference>
<keyword evidence="7" id="KW-0238">DNA-binding</keyword>
<dbReference type="AlphaFoldDB" id="A0A182HJA4"/>
<dbReference type="VEuPathDB" id="VectorBase:AARA001317"/>
<dbReference type="GO" id="GO:0008270">
    <property type="term" value="F:zinc ion binding"/>
    <property type="evidence" value="ECO:0007669"/>
    <property type="project" value="UniProtKB-UniRule"/>
</dbReference>
<dbReference type="Gene3D" id="3.30.160.60">
    <property type="entry name" value="Classic Zinc Finger"/>
    <property type="match status" value="7"/>
</dbReference>
<protein>
    <recommendedName>
        <fullName evidence="10">Zinc finger protein 865</fullName>
    </recommendedName>
</protein>
<evidence type="ECO:0000256" key="10">
    <source>
        <dbReference type="ARBA" id="ARBA00068876"/>
    </source>
</evidence>
<dbReference type="VEuPathDB" id="VectorBase:AARA21_006468"/>
<reference evidence="11" key="1">
    <citation type="submission" date="2022-08" db="UniProtKB">
        <authorList>
            <consortium name="EnsemblMetazoa"/>
        </authorList>
    </citation>
    <scope>IDENTIFICATION</scope>
    <source>
        <strain evidence="11">Dongola</strain>
    </source>
</reference>
<dbReference type="EMBL" id="APCN01002135">
    <property type="status" value="NOT_ANNOTATED_CDS"/>
    <property type="molecule type" value="Genomic_DNA"/>
</dbReference>
<keyword evidence="4" id="KW-0863">Zinc-finger</keyword>
<dbReference type="Gene3D" id="3.40.1800.20">
    <property type="match status" value="1"/>
</dbReference>
<keyword evidence="9" id="KW-0539">Nucleus</keyword>
<dbReference type="InterPro" id="IPR036236">
    <property type="entry name" value="Znf_C2H2_sf"/>
</dbReference>
<dbReference type="FunFam" id="3.30.160.60:FF:000912">
    <property type="entry name" value="Zinc finger protein 660"/>
    <property type="match status" value="1"/>
</dbReference>
<evidence type="ECO:0000256" key="4">
    <source>
        <dbReference type="ARBA" id="ARBA00022771"/>
    </source>
</evidence>
<evidence type="ECO:0000256" key="5">
    <source>
        <dbReference type="ARBA" id="ARBA00022833"/>
    </source>
</evidence>
<dbReference type="PROSITE" id="PS50157">
    <property type="entry name" value="ZINC_FINGER_C2H2_2"/>
    <property type="match status" value="7"/>
</dbReference>
<dbReference type="SUPFAM" id="SSF57716">
    <property type="entry name" value="Glucocorticoid receptor-like (DNA-binding domain)"/>
    <property type="match status" value="1"/>
</dbReference>
<dbReference type="InterPro" id="IPR012934">
    <property type="entry name" value="Znf_AD"/>
</dbReference>
<keyword evidence="3" id="KW-0677">Repeat</keyword>
<evidence type="ECO:0000256" key="9">
    <source>
        <dbReference type="ARBA" id="ARBA00023242"/>
    </source>
</evidence>
<dbReference type="FunFam" id="3.30.160.60:FF:000446">
    <property type="entry name" value="Zinc finger protein"/>
    <property type="match status" value="1"/>
</dbReference>
<keyword evidence="8" id="KW-0804">Transcription</keyword>
<evidence type="ECO:0000313" key="11">
    <source>
        <dbReference type="EnsemblMetazoa" id="AARA001317-PA"/>
    </source>
</evidence>
<dbReference type="KEGG" id="aara:120895936"/>
<evidence type="ECO:0000256" key="8">
    <source>
        <dbReference type="ARBA" id="ARBA00023163"/>
    </source>
</evidence>
<dbReference type="InterPro" id="IPR013087">
    <property type="entry name" value="Znf_C2H2_type"/>
</dbReference>
<dbReference type="GO" id="GO:0005634">
    <property type="term" value="C:nucleus"/>
    <property type="evidence" value="ECO:0007669"/>
    <property type="project" value="UniProtKB-SubCell"/>
</dbReference>
<keyword evidence="5" id="KW-0862">Zinc</keyword>
<dbReference type="PROSITE" id="PS51915">
    <property type="entry name" value="ZAD"/>
    <property type="match status" value="1"/>
</dbReference>
<dbReference type="PROSITE" id="PS00028">
    <property type="entry name" value="ZINC_FINGER_C2H2_1"/>
    <property type="match status" value="7"/>
</dbReference>
<dbReference type="Pfam" id="PF07776">
    <property type="entry name" value="zf-AD"/>
    <property type="match status" value="1"/>
</dbReference>
<organism evidence="11 12">
    <name type="scientific">Anopheles arabiensis</name>
    <name type="common">Mosquito</name>
    <dbReference type="NCBI Taxonomy" id="7173"/>
    <lineage>
        <taxon>Eukaryota</taxon>
        <taxon>Metazoa</taxon>
        <taxon>Ecdysozoa</taxon>
        <taxon>Arthropoda</taxon>
        <taxon>Hexapoda</taxon>
        <taxon>Insecta</taxon>
        <taxon>Pterygota</taxon>
        <taxon>Neoptera</taxon>
        <taxon>Endopterygota</taxon>
        <taxon>Diptera</taxon>
        <taxon>Nematocera</taxon>
        <taxon>Culicoidea</taxon>
        <taxon>Culicidae</taxon>
        <taxon>Anophelinae</taxon>
        <taxon>Anopheles</taxon>
    </lineage>
</organism>
<dbReference type="FunFam" id="3.30.160.60:FF:000100">
    <property type="entry name" value="Zinc finger 45-like"/>
    <property type="match status" value="1"/>
</dbReference>
<evidence type="ECO:0000313" key="12">
    <source>
        <dbReference type="Proteomes" id="UP000075840"/>
    </source>
</evidence>
<keyword evidence="6" id="KW-0805">Transcription regulation</keyword>
<dbReference type="GO" id="GO:0030674">
    <property type="term" value="F:protein-macromolecule adaptor activity"/>
    <property type="evidence" value="ECO:0007669"/>
    <property type="project" value="UniProtKB-ARBA"/>
</dbReference>
<dbReference type="SUPFAM" id="SSF57667">
    <property type="entry name" value="beta-beta-alpha zinc fingers"/>
    <property type="match status" value="4"/>
</dbReference>
<evidence type="ECO:0000256" key="6">
    <source>
        <dbReference type="ARBA" id="ARBA00023015"/>
    </source>
</evidence>
<dbReference type="GO" id="GO:0003677">
    <property type="term" value="F:DNA binding"/>
    <property type="evidence" value="ECO:0007669"/>
    <property type="project" value="UniProtKB-KW"/>
</dbReference>
<sequence length="523" mass="59231">MEGEVILPAACRCCLLEDKDMVYVFDILDEFEMKISDLISRNGAIEIQERDAFSKHICGNCLNDLAIAERFVLRCRKTNDLLMNLITSDAQEDADALVVRNDTLSETYPEDDVSYVVEASEGQAALYEEITLAEEQSIDSSEHYDEELPKVFVTQKAGSSQITGDTLLQLHHQSTVPVPESMEETVQVQLDYEHETMSTIDTIITDGTIALSDGLYDDILEDGTLKQEDEELYHIMDQANRDDGVDARQSDSGTITRTFDFKYSCDHCGASFVTLKHYARHLQLHNILACEKCLEMFKSEDVLKSHEKLCLRDAKHPAEGETSKRTPAVATEPASGVAPQQKKSLVCSYCNKRWISQSALTIHLRTHTGERPFGCRFCDKRFKTASAMDLHERRHSGMKPYACSVCDKRFTEGSNLKVHMLQHTNEKSHVCTVCNRAFGRVFLLQLHMRTHTGEKPYVCEECGRKFTQQCDLTAHRRIHSGDRPYACNLCGKSFTKSSALGTHRRSHQKHLLKSADEQDMDYT</sequence>
<dbReference type="RefSeq" id="XP_040155610.1">
    <property type="nucleotide sequence ID" value="XM_040299676.1"/>
</dbReference>
<dbReference type="Proteomes" id="UP000075840">
    <property type="component" value="Unassembled WGS sequence"/>
</dbReference>
<name>A0A182HJA4_ANOAR</name>
<evidence type="ECO:0000256" key="2">
    <source>
        <dbReference type="ARBA" id="ARBA00022723"/>
    </source>
</evidence>
<keyword evidence="12" id="KW-1185">Reference proteome</keyword>
<comment type="subcellular location">
    <subcellularLocation>
        <location evidence="1">Nucleus</location>
    </subcellularLocation>
</comment>